<reference evidence="2 3" key="1">
    <citation type="submission" date="2019-04" db="EMBL/GenBank/DDBJ databases">
        <title>Kribbella sp. NEAU-THZ 27 nov., a novel actinomycete isolated from soil.</title>
        <authorList>
            <person name="Duan L."/>
        </authorList>
    </citation>
    <scope>NUCLEOTIDE SEQUENCE [LARGE SCALE GENOMIC DNA]</scope>
    <source>
        <strain evidence="3">NEAU-THZ27</strain>
    </source>
</reference>
<evidence type="ECO:0000259" key="1">
    <source>
        <dbReference type="SMART" id="SM01043"/>
    </source>
</evidence>
<dbReference type="PRINTS" id="PR00364">
    <property type="entry name" value="DISEASERSIST"/>
</dbReference>
<accession>A0A4U3LNU5</accession>
<evidence type="ECO:0000313" key="3">
    <source>
        <dbReference type="Proteomes" id="UP000305836"/>
    </source>
</evidence>
<evidence type="ECO:0000313" key="2">
    <source>
        <dbReference type="EMBL" id="TKK77488.1"/>
    </source>
</evidence>
<dbReference type="PANTHER" id="PTHR47691">
    <property type="entry name" value="REGULATOR-RELATED"/>
    <property type="match status" value="1"/>
</dbReference>
<dbReference type="InterPro" id="IPR016032">
    <property type="entry name" value="Sig_transdc_resp-reg_C-effctor"/>
</dbReference>
<dbReference type="GO" id="GO:0006355">
    <property type="term" value="P:regulation of DNA-templated transcription"/>
    <property type="evidence" value="ECO:0007669"/>
    <property type="project" value="InterPro"/>
</dbReference>
<sequence>MLWFHRWLIRPSSSKVGPTIVGGGLKVRIQLLGGFAVDRGGRSVDPKVWRLRKARTLVKLLALARDQRLHRDVLLEALWPDRPPTSAVNNLHQALHVARRALAGDESSNGLLELRDDFVVLLADGVVDVDVRTFERLAALGRSSGDLDDLRAAVAAYTGDLLPEDRFEDWAVRPREELRDSFGNLLVDFADAAAADHHEAEALDALTRALAIDPLHEHGVRSLMRQLAATGRSSEALAQYERLRSDLRTAYGTDPDPDTQRLYQELLTGTVKVDSQPRHNLAPALTSFVGREREIADVHRLMEQGRLVTLTGVGGAGKTRLAEEAARRLVDSYADGVWIADLVPVADPHLVADSVAAALGLDPAAGSDSTRTLITRLAPRNLLLVLDNCEHLLAACAGLASAVRRSCPGVSLLATSREPLHAPGEVTFRVPSLELPEPTDELDRLRTLSSVRLFVDRAQDVRPGFVLDATNAAAIVEICRCLDGIPLALELAAARASHLEAAEIAARLGEALSLLGRPGEVTRHATLRATLEWSHALLSDDEQVLLRRLAVFSGSFSLRSAEQVCADDRLPSSDVLDLLGRLVDKSLLLVDHDGPRSRYRLLETIRQFAHERLAAAHEAAPMEAAHCRFFLELAATEDPERAGVVVERPQLLDADHDNLRAALNWALRHDHERALLLGLSLSPYWLARGHFSEGAGWLERVLDVAVEPSRERARAIFALAILLARSGLADRLPRLGDEAVAVSYQSGDQIDLVTTRVLRGTLLLGSGDLDEIEQTAVDSLAQADALGADPLAAAAQGLGAMAALFRENAELAQERFEECLRRLAQIDPNTTRFFPAVTMCLPLVPIDGWWIPVFEETFLIGRRVGAVQGTGYALSGLADAHRLTRNLDAAQDAVRRSVDAFTGIEDASGLGHALNHLGCIERDQGLFGAAEKHLRDALQLREQLGDRRGESLTLANLGLLAAASGDPGTGRRLTRAALDRGEAVDDAPAAGGALLNLAVVELFAGERRTARILAEQAVEAFQPQGYLRLEAWTRLLAAELAVADGDTEVLERHGPAALEIFTRLGCRIGGPRAALLMER</sequence>
<dbReference type="EMBL" id="SZPZ01000003">
    <property type="protein sequence ID" value="TKK77488.1"/>
    <property type="molecule type" value="Genomic_DNA"/>
</dbReference>
<dbReference type="SUPFAM" id="SSF46894">
    <property type="entry name" value="C-terminal effector domain of the bipartite response regulators"/>
    <property type="match status" value="1"/>
</dbReference>
<protein>
    <recommendedName>
        <fullName evidence="1">Bacterial transcriptional activator domain-containing protein</fullName>
    </recommendedName>
</protein>
<comment type="caution">
    <text evidence="2">The sequence shown here is derived from an EMBL/GenBank/DDBJ whole genome shotgun (WGS) entry which is preliminary data.</text>
</comment>
<dbReference type="InterPro" id="IPR005158">
    <property type="entry name" value="BTAD"/>
</dbReference>
<feature type="domain" description="Bacterial transcriptional activator" evidence="1">
    <location>
        <begin position="129"/>
        <end position="267"/>
    </location>
</feature>
<dbReference type="InterPro" id="IPR058852">
    <property type="entry name" value="HTH_77"/>
</dbReference>
<name>A0A4U3LNU5_9ACTN</name>
<dbReference type="GO" id="GO:0003677">
    <property type="term" value="F:DNA binding"/>
    <property type="evidence" value="ECO:0007669"/>
    <property type="project" value="InterPro"/>
</dbReference>
<gene>
    <name evidence="2" type="ORF">FDA38_20190</name>
</gene>
<dbReference type="Pfam" id="PF03704">
    <property type="entry name" value="BTAD"/>
    <property type="match status" value="1"/>
</dbReference>
<dbReference type="Gene3D" id="1.25.40.10">
    <property type="entry name" value="Tetratricopeptide repeat domain"/>
    <property type="match status" value="2"/>
</dbReference>
<dbReference type="Proteomes" id="UP000305836">
    <property type="component" value="Unassembled WGS sequence"/>
</dbReference>
<dbReference type="Gene3D" id="1.10.10.10">
    <property type="entry name" value="Winged helix-like DNA-binding domain superfamily/Winged helix DNA-binding domain"/>
    <property type="match status" value="1"/>
</dbReference>
<proteinExistence type="predicted"/>
<organism evidence="2 3">
    <name type="scientific">Kribbella jiaozuonensis</name>
    <dbReference type="NCBI Taxonomy" id="2575441"/>
    <lineage>
        <taxon>Bacteria</taxon>
        <taxon>Bacillati</taxon>
        <taxon>Actinomycetota</taxon>
        <taxon>Actinomycetes</taxon>
        <taxon>Propionibacteriales</taxon>
        <taxon>Kribbellaceae</taxon>
        <taxon>Kribbella</taxon>
    </lineage>
</organism>
<keyword evidence="3" id="KW-1185">Reference proteome</keyword>
<dbReference type="Pfam" id="PF25872">
    <property type="entry name" value="HTH_77"/>
    <property type="match status" value="1"/>
</dbReference>
<dbReference type="PANTHER" id="PTHR47691:SF3">
    <property type="entry name" value="HTH-TYPE TRANSCRIPTIONAL REGULATOR RV0890C-RELATED"/>
    <property type="match status" value="1"/>
</dbReference>
<dbReference type="SUPFAM" id="SSF52540">
    <property type="entry name" value="P-loop containing nucleoside triphosphate hydrolases"/>
    <property type="match status" value="1"/>
</dbReference>
<dbReference type="InterPro" id="IPR036388">
    <property type="entry name" value="WH-like_DNA-bd_sf"/>
</dbReference>
<dbReference type="SMART" id="SM01043">
    <property type="entry name" value="BTAD"/>
    <property type="match status" value="1"/>
</dbReference>
<dbReference type="AlphaFoldDB" id="A0A4U3LNU5"/>
<dbReference type="OrthoDB" id="3755432at2"/>
<dbReference type="InterPro" id="IPR011990">
    <property type="entry name" value="TPR-like_helical_dom_sf"/>
</dbReference>
<dbReference type="SUPFAM" id="SSF48452">
    <property type="entry name" value="TPR-like"/>
    <property type="match status" value="2"/>
</dbReference>
<dbReference type="InterPro" id="IPR027417">
    <property type="entry name" value="P-loop_NTPase"/>
</dbReference>